<protein>
    <submittedName>
        <fullName evidence="6">LysR family transcriptional regulator</fullName>
    </submittedName>
</protein>
<sequence length="299" mass="33255">MSRVRADDLLYLLALARTGRMADAAQRLGVEHTTVSRRVAALEKALGRRLVDRTTRGCLLTDDGERLIAHAEKIESALHGVDQLAVSPRSVSLGGTIRIASTDGIGSTVIAEALVELRRAHPRLEIELTTALRRFDVTSKDYDVAITVQRLPSQRLAVMPLTDYSLGLYATRRYLETHPPVRQREDLENHSLAWYIDSLLDIPELDVFDASVISRRRAMRSSSIFGQVSFVKAGGGIGLLPKYLAIEHPELERVLADDVSVRLTFWLVARKQSLALARVQAAVDCLTIYVASIQDRFLF</sequence>
<dbReference type="EMBL" id="BJVI01000056">
    <property type="protein sequence ID" value="GEL20083.1"/>
    <property type="molecule type" value="Genomic_DNA"/>
</dbReference>
<dbReference type="InterPro" id="IPR005119">
    <property type="entry name" value="LysR_subst-bd"/>
</dbReference>
<comment type="similarity">
    <text evidence="1">Belongs to the LysR transcriptional regulatory family.</text>
</comment>
<dbReference type="InterPro" id="IPR000847">
    <property type="entry name" value="LysR_HTH_N"/>
</dbReference>
<dbReference type="GO" id="GO:0006351">
    <property type="term" value="P:DNA-templated transcription"/>
    <property type="evidence" value="ECO:0007669"/>
    <property type="project" value="TreeGrafter"/>
</dbReference>
<keyword evidence="2" id="KW-0805">Transcription regulation</keyword>
<dbReference type="Gene3D" id="1.10.10.10">
    <property type="entry name" value="Winged helix-like DNA-binding domain superfamily/Winged helix DNA-binding domain"/>
    <property type="match status" value="1"/>
</dbReference>
<dbReference type="OrthoDB" id="570111at2"/>
<dbReference type="PROSITE" id="PS50931">
    <property type="entry name" value="HTH_LYSR"/>
    <property type="match status" value="1"/>
</dbReference>
<evidence type="ECO:0000259" key="5">
    <source>
        <dbReference type="PROSITE" id="PS50931"/>
    </source>
</evidence>
<dbReference type="Proteomes" id="UP000321328">
    <property type="component" value="Unassembled WGS sequence"/>
</dbReference>
<dbReference type="GO" id="GO:0043565">
    <property type="term" value="F:sequence-specific DNA binding"/>
    <property type="evidence" value="ECO:0007669"/>
    <property type="project" value="TreeGrafter"/>
</dbReference>
<evidence type="ECO:0000256" key="1">
    <source>
        <dbReference type="ARBA" id="ARBA00009437"/>
    </source>
</evidence>
<dbReference type="InterPro" id="IPR036390">
    <property type="entry name" value="WH_DNA-bd_sf"/>
</dbReference>
<dbReference type="SUPFAM" id="SSF53850">
    <property type="entry name" value="Periplasmic binding protein-like II"/>
    <property type="match status" value="1"/>
</dbReference>
<dbReference type="AlphaFoldDB" id="A0A511D6J6"/>
<dbReference type="PANTHER" id="PTHR30537:SF3">
    <property type="entry name" value="TRANSCRIPTIONAL REGULATORY PROTEIN"/>
    <property type="match status" value="1"/>
</dbReference>
<keyword evidence="3" id="KW-0238">DNA-binding</keyword>
<reference evidence="6 7" key="1">
    <citation type="submission" date="2019-07" db="EMBL/GenBank/DDBJ databases">
        <title>Whole genome shotgun sequence of Pseudonocardia asaccharolytica NBRC 16224.</title>
        <authorList>
            <person name="Hosoyama A."/>
            <person name="Uohara A."/>
            <person name="Ohji S."/>
            <person name="Ichikawa N."/>
        </authorList>
    </citation>
    <scope>NUCLEOTIDE SEQUENCE [LARGE SCALE GENOMIC DNA]</scope>
    <source>
        <strain evidence="6 7">NBRC 16224</strain>
    </source>
</reference>
<evidence type="ECO:0000256" key="3">
    <source>
        <dbReference type="ARBA" id="ARBA00023125"/>
    </source>
</evidence>
<dbReference type="RefSeq" id="WP_051233457.1">
    <property type="nucleotide sequence ID" value="NZ_AUII01000040.1"/>
</dbReference>
<dbReference type="Gene3D" id="3.40.190.290">
    <property type="match status" value="1"/>
</dbReference>
<dbReference type="STRING" id="1123024.GCA_000423625_04659"/>
<evidence type="ECO:0000256" key="4">
    <source>
        <dbReference type="ARBA" id="ARBA00023163"/>
    </source>
</evidence>
<keyword evidence="7" id="KW-1185">Reference proteome</keyword>
<evidence type="ECO:0000313" key="7">
    <source>
        <dbReference type="Proteomes" id="UP000321328"/>
    </source>
</evidence>
<accession>A0A511D6J6</accession>
<dbReference type="GO" id="GO:0003700">
    <property type="term" value="F:DNA-binding transcription factor activity"/>
    <property type="evidence" value="ECO:0007669"/>
    <property type="project" value="InterPro"/>
</dbReference>
<keyword evidence="4" id="KW-0804">Transcription</keyword>
<dbReference type="Pfam" id="PF00126">
    <property type="entry name" value="HTH_1"/>
    <property type="match status" value="1"/>
</dbReference>
<dbReference type="InterPro" id="IPR058163">
    <property type="entry name" value="LysR-type_TF_proteobact-type"/>
</dbReference>
<gene>
    <name evidence="6" type="ORF">PA7_39200</name>
</gene>
<dbReference type="PANTHER" id="PTHR30537">
    <property type="entry name" value="HTH-TYPE TRANSCRIPTIONAL REGULATOR"/>
    <property type="match status" value="1"/>
</dbReference>
<evidence type="ECO:0000313" key="6">
    <source>
        <dbReference type="EMBL" id="GEL20083.1"/>
    </source>
</evidence>
<dbReference type="InterPro" id="IPR036388">
    <property type="entry name" value="WH-like_DNA-bd_sf"/>
</dbReference>
<dbReference type="SUPFAM" id="SSF46785">
    <property type="entry name" value="Winged helix' DNA-binding domain"/>
    <property type="match status" value="1"/>
</dbReference>
<proteinExistence type="inferred from homology"/>
<dbReference type="Pfam" id="PF03466">
    <property type="entry name" value="LysR_substrate"/>
    <property type="match status" value="1"/>
</dbReference>
<feature type="domain" description="HTH lysR-type" evidence="5">
    <location>
        <begin position="4"/>
        <end position="61"/>
    </location>
</feature>
<organism evidence="6 7">
    <name type="scientific">Pseudonocardia asaccharolytica DSM 44247 = NBRC 16224</name>
    <dbReference type="NCBI Taxonomy" id="1123024"/>
    <lineage>
        <taxon>Bacteria</taxon>
        <taxon>Bacillati</taxon>
        <taxon>Actinomycetota</taxon>
        <taxon>Actinomycetes</taxon>
        <taxon>Pseudonocardiales</taxon>
        <taxon>Pseudonocardiaceae</taxon>
        <taxon>Pseudonocardia</taxon>
    </lineage>
</organism>
<comment type="caution">
    <text evidence="6">The sequence shown here is derived from an EMBL/GenBank/DDBJ whole genome shotgun (WGS) entry which is preliminary data.</text>
</comment>
<name>A0A511D6J6_9PSEU</name>
<evidence type="ECO:0000256" key="2">
    <source>
        <dbReference type="ARBA" id="ARBA00023015"/>
    </source>
</evidence>